<dbReference type="Pfam" id="PF24981">
    <property type="entry name" value="Beta-prop_ATRN-LZTR1"/>
    <property type="match status" value="1"/>
</dbReference>
<dbReference type="InterPro" id="IPR056737">
    <property type="entry name" value="Beta-prop_ATRN-MKLN-like"/>
</dbReference>
<comment type="function">
    <text evidence="17">Catalyzes the hydroxylation of 2-polyprenyl-3-methyl-6-methoxy-1,4-benzoquinol (DMQH2) during ubiquinone biosynthesis. Has also a structural role in the COQ enzyme complex, stabilizing other COQ polypeptides. Involved in lifespan determination in a ubiquinone-independent manner.</text>
</comment>
<gene>
    <name evidence="17" type="primary">coq7</name>
    <name evidence="21" type="ORF">GEV33_008822</name>
</gene>
<dbReference type="InterPro" id="IPR056863">
    <property type="entry name" value="LMN_ATRN_NET-like_EGF"/>
</dbReference>
<dbReference type="InterPro" id="IPR015915">
    <property type="entry name" value="Kelch-typ_b-propeller"/>
</dbReference>
<evidence type="ECO:0000313" key="21">
    <source>
        <dbReference type="EMBL" id="KAH0813967.1"/>
    </source>
</evidence>
<accession>A0A8J6LB89</accession>
<dbReference type="UniPathway" id="UPA00232"/>
<evidence type="ECO:0000256" key="13">
    <source>
        <dbReference type="ARBA" id="ARBA00023049"/>
    </source>
</evidence>
<feature type="binding site" evidence="17">
    <location>
        <position position="1285"/>
    </location>
    <ligand>
        <name>Fe cation</name>
        <dbReference type="ChEBI" id="CHEBI:24875"/>
        <label>1</label>
    </ligand>
</feature>
<evidence type="ECO:0000256" key="14">
    <source>
        <dbReference type="ARBA" id="ARBA00023157"/>
    </source>
</evidence>
<dbReference type="Pfam" id="PF05649">
    <property type="entry name" value="Peptidase_M13_N"/>
    <property type="match status" value="2"/>
</dbReference>
<evidence type="ECO:0000256" key="16">
    <source>
        <dbReference type="ARBA" id="ARBA00023292"/>
    </source>
</evidence>
<dbReference type="InterPro" id="IPR000718">
    <property type="entry name" value="Peptidase_M13"/>
</dbReference>
<dbReference type="InterPro" id="IPR002049">
    <property type="entry name" value="LE_dom"/>
</dbReference>
<dbReference type="PROSITE" id="PS00010">
    <property type="entry name" value="ASX_HYDROXYL"/>
    <property type="match status" value="1"/>
</dbReference>
<dbReference type="Gene3D" id="3.40.390.10">
    <property type="entry name" value="Collagenase (Catalytic Domain)"/>
    <property type="match status" value="2"/>
</dbReference>
<keyword evidence="10" id="KW-0378">Hydrolase</keyword>
<dbReference type="GO" id="GO:0016709">
    <property type="term" value="F:oxidoreductase activity, acting on paired donors, with incorporation or reduction of molecular oxygen, NAD(P)H as one donor, and incorporation of one atom of oxygen"/>
    <property type="evidence" value="ECO:0007669"/>
    <property type="project" value="UniProtKB-UniRule"/>
</dbReference>
<evidence type="ECO:0000256" key="9">
    <source>
        <dbReference type="ARBA" id="ARBA00022737"/>
    </source>
</evidence>
<keyword evidence="8" id="KW-0732">Signal</keyword>
<keyword evidence="22" id="KW-1185">Reference proteome</keyword>
<dbReference type="Pfam" id="PF03232">
    <property type="entry name" value="COQ7"/>
    <property type="match status" value="1"/>
</dbReference>
<keyword evidence="5" id="KW-0645">Protease</keyword>
<dbReference type="Pfam" id="PF01431">
    <property type="entry name" value="Peptidase_M13"/>
    <property type="match status" value="2"/>
</dbReference>
<dbReference type="GO" id="GO:0006744">
    <property type="term" value="P:ubiquinone biosynthetic process"/>
    <property type="evidence" value="ECO:0007669"/>
    <property type="project" value="UniProtKB-UniRule"/>
</dbReference>
<dbReference type="SMART" id="SM00423">
    <property type="entry name" value="PSI"/>
    <property type="match status" value="3"/>
</dbReference>
<dbReference type="GO" id="GO:0031314">
    <property type="term" value="C:extrinsic component of mitochondrial inner membrane"/>
    <property type="evidence" value="ECO:0007669"/>
    <property type="project" value="UniProtKB-UniRule"/>
</dbReference>
<dbReference type="Gene3D" id="1.10.1380.10">
    <property type="entry name" value="Neutral endopeptidase , domain2"/>
    <property type="match status" value="2"/>
</dbReference>
<feature type="binding site" evidence="17">
    <location>
        <position position="1250"/>
    </location>
    <ligand>
        <name>Fe cation</name>
        <dbReference type="ChEBI" id="CHEBI:24875"/>
        <label>2</label>
    </ligand>
</feature>
<dbReference type="InterPro" id="IPR001881">
    <property type="entry name" value="EGF-like_Ca-bd_dom"/>
</dbReference>
<comment type="catalytic activity">
    <reaction evidence="17">
        <text>a 5-methoxy-2-methyl-3-(all-trans-polyprenyl)benzene-1,4-diol + AH2 + O2 = a 3-demethylubiquinol + A + H2O</text>
        <dbReference type="Rhea" id="RHEA:50908"/>
        <dbReference type="Rhea" id="RHEA-COMP:10859"/>
        <dbReference type="Rhea" id="RHEA-COMP:10914"/>
        <dbReference type="ChEBI" id="CHEBI:13193"/>
        <dbReference type="ChEBI" id="CHEBI:15377"/>
        <dbReference type="ChEBI" id="CHEBI:15379"/>
        <dbReference type="ChEBI" id="CHEBI:17499"/>
        <dbReference type="ChEBI" id="CHEBI:84167"/>
        <dbReference type="ChEBI" id="CHEBI:84422"/>
        <dbReference type="EC" id="1.14.99.60"/>
    </reaction>
</comment>
<comment type="caution">
    <text evidence="18">Lacks conserved residue(s) required for the propagation of feature annotation.</text>
</comment>
<sequence length="2803" mass="319217">MFGGYSLSHGPLNDIRLFDTRNSTWMQVTVDSTTPDAKMPQGRYFHGADIVHSKQAIYVYGGLTKPAKSSNNRTLDDFWQFDIQNQRWGETEKSGDWPPPLSSHTLTSYRNATSESLILIGGISPQSDFHSVVWEFRLDKEQWQSWKTKGQGPSGIFGHSTVFHAQTNSLYVFGGYIYETQQSRLSNRLYMLNYDSKLWTELNELGASLYLPRPRFFHSAVTTDNFMFIMGGRIYPWNISDTLYAYSYNCNRWINLMSEALEKVGPLPIQTYAQAMTIEPDGDAAYIVGGWGSDSQCTVLRLELPDDLCSLWPTRDSCFRMAGCGYCAYKLGDEVTSEVCHSNAKECPLQDSPSNGSSKISNPGTVCNEPVISRNCSAMTDCTSCVQIGCRFCDNTCTSNTTCSISSLSECSPNNCTSKDLDQCHQTPGCDWHCSKGECVPLLKGQEPSPKPCPQPCVQYNSCEGCLETVHCRWSTQLDECISASYQPAYCAGGVCGLVLEADDKQYCPAPCSSFAQCSDCLAHAHCGWCAGRGNGEGICTEGSNDSPMQGTCNDIFMKSNLNLSEEDLNETYTWHYVRCPPEDECANGHHNCAAESQRCVDRLDGFECECGTGYKAANISKLSTASTICEPVCPLGCVRGQCVQPNKCQCDFGYVGANCSIQCQCNGHANCEGPDKLDKCLTCYNNTMGTQCEKCKPLFVGDPSDGGQCVPCLEYCHGHTSICVDNSTDFDFGEYIDYESERFLKNIKEGPKAHARCLKCTNQTAGSRCEDCIVGNFRGTEDHRDSCRACDCHGHGDTCDPITGDKCNCQNNTESDTCGASGKNSAQPCWMVQCSKCKEGYLGTPTSGHQCYKQMTVDTKMCFDAKPIDECKIKPKPLHPGEMVFFVIQPRFMNVDIRIMIDVTQGNLNVYMSTHDDTYVAYPNVTTGSNTIDLDAQYSHWENGSQRVRDAFLEREAVGLRTYITITQPNTILAVKNLRDRLVITLPEEYHSLESTRFFLVLQALDPGESEKKVAYGIVFSRQDQLHIDLFVFFSVFFSCFFLFLAACVVAWKAKQAADVRRARRRHVVEMLHMAKRPFASVTLNLNTRPKPKKSAHCDLRPVAVEPTDDGLAAVATVFVSLPGGQTPCVKLALASSLILLVRQLSTRSITSKCKLDEIIRVDHAGELGADVIYAGQMAVLGSTSKGPIIKHMWDQEKGHRAKFEELIKKHRVRPTVMTPIWNVVGFALGAGTALMGDKAAMACTVAVETVIVDHYNDQLRTLMEDPEANKELLETITRFRDEEQEHHDCGIDHGAEQAPFYKAMTEAIKLGCKGDYKDNFIACPHFGATNVFICATMDDKRPKRNSCWQRRTKLEKWLIVLTGFSSIIMLFMISDLLIEYPSFSAGKLNQDVCLSEKCIRSASSILQNIDKTVDPCDDFYKFTCGNFVKNTVIPGDKVQQSSFSSISDKVDLQLMKIYEEPIQESDPSYLRLVKAIYNSCMNTTQIEKESLGFVKKEFKDLGGWPVIEPYWNEKLFDWKNLLYRLRRMNWRRTYFFSMYIATDLKNSSKTIFTISQPCMPYERLKKGLNDTAVQASLDYMIQLAVLFGADKNTAASDMKDVIEFEISLAKMTVPYKELRNATLKYNPITIRQLQQNFSSIPWLKMINNYLSPADMLNLDDVINVAVPKFFERFNSFLPKVKKRTLANYMFVNLVKNAVDYLPEEFQKTELNYVKIVYGKNELTPRWKHCTWEAERLNVAVSSIYVQKFFDKSIKNKVTELTQDIKFSFLETLKKIGWMDRKTKKHALHKAEKMKSFIAYPDEILDDDVVEEYHEGLELDPSEYYLKLTFNMSSFWHNGYVKSLREPVLKPDWRDQAYTYYDHFFDPERPQYMNYGGIGEVIGHEITHGFDDGGRQYDKDGNLIDWWEPETNRTFARKSQCLVEQYGNYTVPEIEMSLNGVKNLGENIADNGGIKIAYRGYLRWLDRNKVEKALPGLPYTPRQMFWISAATNGCTKYKKEYLKQMVMSGFHSPYYFRILVPFMNSDYFARDFNCPLGSPMNPKYKFLHVLKRWKVTEFRAKKSLRSVLDTLINHRFRQDSWWKRKTKLERKLIVIAAGSLLLATILTFWLLFCNVHDSTFLGSDDICLSRECVQTAGEVFRNMDESVDPCHDFYAFACGNYIKHSLISNDKTFANTFTVITDILQEQLKISLEEKIDNNEPKPFVMVKKYYRSCKNKTLTERYGLDIAKKLLQEIGGWPILEEFWNEFGFDWTKNVEALRKKGLSVNSLVDISVGLDFKHSDKRIIQIDQPVLGLSREYLVKGVNDRIVKAYYEYMVDIAEMFGADRSAASEQLLESLKFEIRLANFSLSQEDRRNISNLYNLLTIQELETKYPKIPWLKLINIIMPQSVQVNRTQQILVGVPYFLGAFEKLISATPKRVQANYLMWRVVKDLVSYLNQEVKDRELIFKHAINGIQESPPRWKECIDETTSLLPIVIGAMYVRKYFHVDAKQNALEMVKYIKEQFKDILRSIDWMDEQTRKSALDKANTIVDHIAYPDELLDDRKLGEFKFAMDYSLGRLRERVNKTDWKEHGFPAQVNAYYHPLENSISTTLLELHPSSFHLLFAAFPAGILQGVFFNKDRPRYMNFGAVGSVIGHEITHGFDDTGRQFDKEGNLVNWWKEETKTKFLERAQCIIKQYNNYTVPEAKLKLNGVRTQGENIADNGGVKQAYLAYMKWQRSNAPEPKLPGLKYNPRQLFWLSAAQIWCSKHRPEAIALQVTVDAHSPAEFRVLGPFSNLEYFAKDYNCPLGSRMNPAHKCSVW</sequence>
<keyword evidence="17" id="KW-0503">Monooxygenase</keyword>
<feature type="binding site" evidence="17">
    <location>
        <position position="1288"/>
    </location>
    <ligand>
        <name>Fe cation</name>
        <dbReference type="ChEBI" id="CHEBI:24875"/>
        <label>2</label>
    </ligand>
</feature>
<dbReference type="EMBL" id="JABDTM020024778">
    <property type="protein sequence ID" value="KAH0813967.1"/>
    <property type="molecule type" value="Genomic_DNA"/>
</dbReference>
<dbReference type="Proteomes" id="UP000719412">
    <property type="component" value="Unassembled WGS sequence"/>
</dbReference>
<dbReference type="Pfam" id="PF24973">
    <property type="entry name" value="EGF_LMN_ATRN"/>
    <property type="match status" value="1"/>
</dbReference>
<dbReference type="Gene3D" id="2.10.25.10">
    <property type="entry name" value="Laminin"/>
    <property type="match status" value="3"/>
</dbReference>
<keyword evidence="17" id="KW-0496">Mitochondrion</keyword>
<dbReference type="PROSITE" id="PS50027">
    <property type="entry name" value="EGF_LAM_2"/>
    <property type="match status" value="1"/>
</dbReference>
<dbReference type="GO" id="GO:0048731">
    <property type="term" value="P:system development"/>
    <property type="evidence" value="ECO:0007669"/>
    <property type="project" value="UniProtKB-ARBA"/>
</dbReference>
<evidence type="ECO:0000256" key="11">
    <source>
        <dbReference type="ARBA" id="ARBA00022833"/>
    </source>
</evidence>
<evidence type="ECO:0000256" key="4">
    <source>
        <dbReference type="ARBA" id="ARBA00022441"/>
    </source>
</evidence>
<keyword evidence="14 18" id="KW-1015">Disulfide bond</keyword>
<dbReference type="CDD" id="cd00055">
    <property type="entry name" value="EGF_Lam"/>
    <property type="match status" value="2"/>
</dbReference>
<keyword evidence="13" id="KW-0482">Metalloprotease</keyword>
<keyword evidence="17 19" id="KW-0472">Membrane</keyword>
<comment type="caution">
    <text evidence="21">The sequence shown here is derived from an EMBL/GenBank/DDBJ whole genome shotgun (WGS) entry which is preliminary data.</text>
</comment>
<dbReference type="SUPFAM" id="SSF55486">
    <property type="entry name" value="Metalloproteases ('zincins'), catalytic domain"/>
    <property type="match status" value="2"/>
</dbReference>
<comment type="pathway">
    <text evidence="17">Cofactor biosynthesis; ubiquinone biosynthesis.</text>
</comment>
<keyword evidence="9" id="KW-0677">Repeat</keyword>
<comment type="cofactor">
    <cofactor evidence="1">
        <name>Zn(2+)</name>
        <dbReference type="ChEBI" id="CHEBI:29105"/>
    </cofactor>
</comment>
<feature type="binding site" evidence="17">
    <location>
        <position position="1198"/>
    </location>
    <ligand>
        <name>Fe cation</name>
        <dbReference type="ChEBI" id="CHEBI:24875"/>
        <label>2</label>
    </ligand>
</feature>
<dbReference type="InterPro" id="IPR042089">
    <property type="entry name" value="Peptidase_M13_dom_2"/>
</dbReference>
<dbReference type="GO" id="GO:0004222">
    <property type="term" value="F:metalloendopeptidase activity"/>
    <property type="evidence" value="ECO:0007669"/>
    <property type="project" value="InterPro"/>
</dbReference>
<dbReference type="HAMAP" id="MF_01658">
    <property type="entry name" value="COQ7"/>
    <property type="match status" value="1"/>
</dbReference>
<feature type="disulfide bond" evidence="18">
    <location>
        <begin position="696"/>
        <end position="710"/>
    </location>
</feature>
<dbReference type="GO" id="GO:0016485">
    <property type="term" value="P:protein processing"/>
    <property type="evidence" value="ECO:0007669"/>
    <property type="project" value="TreeGrafter"/>
</dbReference>
<evidence type="ECO:0000256" key="2">
    <source>
        <dbReference type="ARBA" id="ARBA00004401"/>
    </source>
</evidence>
<comment type="similarity">
    <text evidence="3">Belongs to the peptidase M13 family.</text>
</comment>
<dbReference type="InterPro" id="IPR009078">
    <property type="entry name" value="Ferritin-like_SF"/>
</dbReference>
<dbReference type="InterPro" id="IPR000742">
    <property type="entry name" value="EGF"/>
</dbReference>
<name>A0A8J6LB89_TENMO</name>
<evidence type="ECO:0000313" key="22">
    <source>
        <dbReference type="Proteomes" id="UP000719412"/>
    </source>
</evidence>
<dbReference type="PANTHER" id="PTHR11733:SF224">
    <property type="entry name" value="NEPRILYSIN-2"/>
    <property type="match status" value="1"/>
</dbReference>
<dbReference type="InterPro" id="IPR016201">
    <property type="entry name" value="PSI"/>
</dbReference>
<evidence type="ECO:0000256" key="17">
    <source>
        <dbReference type="HAMAP-Rule" id="MF_03194"/>
    </source>
</evidence>
<evidence type="ECO:0000256" key="1">
    <source>
        <dbReference type="ARBA" id="ARBA00001947"/>
    </source>
</evidence>
<dbReference type="CDD" id="cd08662">
    <property type="entry name" value="M13"/>
    <property type="match status" value="2"/>
</dbReference>
<dbReference type="CDD" id="cd01042">
    <property type="entry name" value="DMQH"/>
    <property type="match status" value="1"/>
</dbReference>
<protein>
    <recommendedName>
        <fullName evidence="17">5-demethoxyubiquinone hydroxylase, mitochondrial</fullName>
        <shortName evidence="17">DMQ hydroxylase</shortName>
        <ecNumber evidence="17">1.14.99.60</ecNumber>
    </recommendedName>
    <alternativeName>
        <fullName evidence="17">Ubiquinone biosynthesis monooxygenase COQ7</fullName>
    </alternativeName>
</protein>
<feature type="binding site" evidence="17">
    <location>
        <position position="1201"/>
    </location>
    <ligand>
        <name>Fe cation</name>
        <dbReference type="ChEBI" id="CHEBI:24875"/>
        <label>1</label>
    </ligand>
</feature>
<dbReference type="GO" id="GO:0005886">
    <property type="term" value="C:plasma membrane"/>
    <property type="evidence" value="ECO:0007669"/>
    <property type="project" value="UniProtKB-SubCell"/>
</dbReference>
<organism evidence="21 22">
    <name type="scientific">Tenebrio molitor</name>
    <name type="common">Yellow mealworm beetle</name>
    <dbReference type="NCBI Taxonomy" id="7067"/>
    <lineage>
        <taxon>Eukaryota</taxon>
        <taxon>Metazoa</taxon>
        <taxon>Ecdysozoa</taxon>
        <taxon>Arthropoda</taxon>
        <taxon>Hexapoda</taxon>
        <taxon>Insecta</taxon>
        <taxon>Pterygota</taxon>
        <taxon>Neoptera</taxon>
        <taxon>Endopterygota</taxon>
        <taxon>Coleoptera</taxon>
        <taxon>Polyphaga</taxon>
        <taxon>Cucujiformia</taxon>
        <taxon>Tenebrionidae</taxon>
        <taxon>Tenebrio</taxon>
    </lineage>
</organism>
<keyword evidence="7 17" id="KW-0479">Metal-binding</keyword>
<keyword evidence="16 18" id="KW-0424">Laminin EGF-like domain</keyword>
<keyword evidence="17" id="KW-0831">Ubiquinone biosynthesis</keyword>
<dbReference type="PRINTS" id="PR00786">
    <property type="entry name" value="NEPRILYSIN"/>
</dbReference>
<feature type="transmembrane region" description="Helical" evidence="19">
    <location>
        <begin position="1359"/>
        <end position="1380"/>
    </location>
</feature>
<keyword evidence="11" id="KW-0862">Zinc</keyword>
<evidence type="ECO:0000256" key="15">
    <source>
        <dbReference type="ARBA" id="ARBA00023180"/>
    </source>
</evidence>
<feature type="binding site" evidence="17">
    <location>
        <position position="1285"/>
    </location>
    <ligand>
        <name>Fe cation</name>
        <dbReference type="ChEBI" id="CHEBI:24875"/>
        <label>2</label>
    </ligand>
</feature>
<keyword evidence="17" id="KW-0999">Mitochondrion inner membrane</keyword>
<feature type="transmembrane region" description="Helical" evidence="19">
    <location>
        <begin position="1031"/>
        <end position="1053"/>
    </location>
</feature>
<feature type="binding site" evidence="17">
    <location>
        <position position="1198"/>
    </location>
    <ligand>
        <name>Fe cation</name>
        <dbReference type="ChEBI" id="CHEBI:24875"/>
        <label>1</label>
    </ligand>
</feature>
<comment type="cofactor">
    <cofactor evidence="17">
        <name>Fe cation</name>
        <dbReference type="ChEBI" id="CHEBI:24875"/>
    </cofactor>
    <text evidence="17">Binds 2 iron ions per subunit.</text>
</comment>
<dbReference type="PANTHER" id="PTHR11733">
    <property type="entry name" value="ZINC METALLOPROTEASE FAMILY M13 NEPRILYSIN-RELATED"/>
    <property type="match status" value="1"/>
</dbReference>
<keyword evidence="12 19" id="KW-1133">Transmembrane helix</keyword>
<evidence type="ECO:0000256" key="19">
    <source>
        <dbReference type="SAM" id="Phobius"/>
    </source>
</evidence>
<dbReference type="SUPFAM" id="SSF117281">
    <property type="entry name" value="Kelch motif"/>
    <property type="match status" value="1"/>
</dbReference>
<keyword evidence="17" id="KW-0560">Oxidoreductase</keyword>
<dbReference type="SUPFAM" id="SSF47240">
    <property type="entry name" value="Ferritin-like"/>
    <property type="match status" value="1"/>
</dbReference>
<dbReference type="InterPro" id="IPR018497">
    <property type="entry name" value="Peptidase_M13_C"/>
</dbReference>
<dbReference type="PROSITE" id="PS51885">
    <property type="entry name" value="NEPRILYSIN"/>
    <property type="match status" value="1"/>
</dbReference>
<reference evidence="21" key="1">
    <citation type="journal article" date="2020" name="J Insects Food Feed">
        <title>The yellow mealworm (Tenebrio molitor) genome: a resource for the emerging insects as food and feed industry.</title>
        <authorList>
            <person name="Eriksson T."/>
            <person name="Andere A."/>
            <person name="Kelstrup H."/>
            <person name="Emery V."/>
            <person name="Picard C."/>
        </authorList>
    </citation>
    <scope>NUCLEOTIDE SEQUENCE</scope>
    <source>
        <strain evidence="21">Stoneville</strain>
        <tissue evidence="21">Whole head</tissue>
    </source>
</reference>
<keyword evidence="15" id="KW-0325">Glycoprotein</keyword>
<evidence type="ECO:0000256" key="6">
    <source>
        <dbReference type="ARBA" id="ARBA00022692"/>
    </source>
</evidence>
<evidence type="ECO:0000256" key="7">
    <source>
        <dbReference type="ARBA" id="ARBA00022723"/>
    </source>
</evidence>
<dbReference type="InterPro" id="IPR009030">
    <property type="entry name" value="Growth_fac_rcpt_cys_sf"/>
</dbReference>
<dbReference type="EC" id="1.14.99.60" evidence="17"/>
<dbReference type="InterPro" id="IPR008753">
    <property type="entry name" value="Peptidase_M13_N"/>
</dbReference>
<proteinExistence type="inferred from homology"/>
<dbReference type="InterPro" id="IPR000152">
    <property type="entry name" value="EGF-type_Asp/Asn_hydroxyl_site"/>
</dbReference>
<keyword evidence="17" id="KW-0408">Iron</keyword>
<keyword evidence="4" id="KW-0880">Kelch repeat</keyword>
<dbReference type="SUPFAM" id="SSF57184">
    <property type="entry name" value="Growth factor receptor domain"/>
    <property type="match status" value="1"/>
</dbReference>
<dbReference type="SMART" id="SM00180">
    <property type="entry name" value="EGF_Lam"/>
    <property type="match status" value="2"/>
</dbReference>
<evidence type="ECO:0000256" key="18">
    <source>
        <dbReference type="PROSITE-ProRule" id="PRU00460"/>
    </source>
</evidence>
<feature type="disulfide bond" evidence="18">
    <location>
        <begin position="684"/>
        <end position="693"/>
    </location>
</feature>
<comment type="similarity">
    <text evidence="17">Belongs to the COQ7 family.</text>
</comment>
<dbReference type="InterPro" id="IPR011566">
    <property type="entry name" value="Ubq_synth_Coq7"/>
</dbReference>
<comment type="subunit">
    <text evidence="17">Component of a multi-subunit COQ enzyme complex.</text>
</comment>
<evidence type="ECO:0000256" key="8">
    <source>
        <dbReference type="ARBA" id="ARBA00022729"/>
    </source>
</evidence>
<keyword evidence="6 19" id="KW-0812">Transmembrane</keyword>
<evidence type="ECO:0000256" key="10">
    <source>
        <dbReference type="ARBA" id="ARBA00022801"/>
    </source>
</evidence>
<evidence type="ECO:0000256" key="12">
    <source>
        <dbReference type="ARBA" id="ARBA00022989"/>
    </source>
</evidence>
<evidence type="ECO:0000259" key="20">
    <source>
        <dbReference type="PROSITE" id="PS50027"/>
    </source>
</evidence>
<dbReference type="SMART" id="SM00181">
    <property type="entry name" value="EGF"/>
    <property type="match status" value="4"/>
</dbReference>
<reference evidence="21" key="2">
    <citation type="submission" date="2021-08" db="EMBL/GenBank/DDBJ databases">
        <authorList>
            <person name="Eriksson T."/>
        </authorList>
    </citation>
    <scope>NUCLEOTIDE SEQUENCE</scope>
    <source>
        <strain evidence="21">Stoneville</strain>
        <tissue evidence="21">Whole head</tissue>
    </source>
</reference>
<dbReference type="GO" id="GO:0005509">
    <property type="term" value="F:calcium ion binding"/>
    <property type="evidence" value="ECO:0007669"/>
    <property type="project" value="InterPro"/>
</dbReference>
<evidence type="ECO:0000256" key="5">
    <source>
        <dbReference type="ARBA" id="ARBA00022670"/>
    </source>
</evidence>
<dbReference type="InterPro" id="IPR024079">
    <property type="entry name" value="MetalloPept_cat_dom_sf"/>
</dbReference>
<dbReference type="Gene3D" id="2.120.10.80">
    <property type="entry name" value="Kelch-type beta propeller"/>
    <property type="match status" value="2"/>
</dbReference>
<dbReference type="SUPFAM" id="SSF57196">
    <property type="entry name" value="EGF/Laminin"/>
    <property type="match status" value="1"/>
</dbReference>
<dbReference type="GO" id="GO:0048513">
    <property type="term" value="P:animal organ development"/>
    <property type="evidence" value="ECO:0007669"/>
    <property type="project" value="UniProtKB-ARBA"/>
</dbReference>
<evidence type="ECO:0000256" key="3">
    <source>
        <dbReference type="ARBA" id="ARBA00007357"/>
    </source>
</evidence>
<dbReference type="PROSITE" id="PS01248">
    <property type="entry name" value="EGF_LAM_1"/>
    <property type="match status" value="2"/>
</dbReference>
<dbReference type="SMART" id="SM00179">
    <property type="entry name" value="EGF_CA"/>
    <property type="match status" value="1"/>
</dbReference>
<comment type="subcellular location">
    <subcellularLocation>
        <location evidence="2">Cell membrane</location>
        <topology evidence="2">Single-pass type II membrane protein</topology>
    </subcellularLocation>
    <subcellularLocation>
        <location evidence="17">Mitochondrion inner membrane</location>
        <topology evidence="17">Peripheral membrane protein</topology>
        <orientation evidence="17">Matrix side</orientation>
    </subcellularLocation>
</comment>
<dbReference type="GO" id="GO:0008682">
    <property type="term" value="F:3-demethoxyubiquinol 3-hydroxylase activity"/>
    <property type="evidence" value="ECO:0007669"/>
    <property type="project" value="UniProtKB-EC"/>
</dbReference>
<feature type="binding site" evidence="17">
    <location>
        <position position="1168"/>
    </location>
    <ligand>
        <name>Fe cation</name>
        <dbReference type="ChEBI" id="CHEBI:24875"/>
        <label>1</label>
    </ligand>
</feature>
<feature type="domain" description="Laminin EGF-like" evidence="20">
    <location>
        <begin position="664"/>
        <end position="712"/>
    </location>
</feature>
<dbReference type="CDD" id="cd00054">
    <property type="entry name" value="EGF_CA"/>
    <property type="match status" value="1"/>
</dbReference>